<dbReference type="AlphaFoldDB" id="A0A7S4JD07"/>
<name>A0A7S4JD07_9STRA</name>
<evidence type="ECO:0000313" key="1">
    <source>
        <dbReference type="EMBL" id="CAE2259727.1"/>
    </source>
</evidence>
<protein>
    <submittedName>
        <fullName evidence="1">Uncharacterized protein</fullName>
    </submittedName>
</protein>
<proteinExistence type="predicted"/>
<gene>
    <name evidence="1" type="ORF">OAUR00152_LOCUS26110</name>
</gene>
<reference evidence="1" key="1">
    <citation type="submission" date="2021-01" db="EMBL/GenBank/DDBJ databases">
        <authorList>
            <person name="Corre E."/>
            <person name="Pelletier E."/>
            <person name="Niang G."/>
            <person name="Scheremetjew M."/>
            <person name="Finn R."/>
            <person name="Kale V."/>
            <person name="Holt S."/>
            <person name="Cochrane G."/>
            <person name="Meng A."/>
            <person name="Brown T."/>
            <person name="Cohen L."/>
        </authorList>
    </citation>
    <scope>NUCLEOTIDE SEQUENCE</scope>
    <source>
        <strain evidence="1">Isolate 1302-5</strain>
    </source>
</reference>
<dbReference type="EMBL" id="HBKQ01037802">
    <property type="protein sequence ID" value="CAE2259727.1"/>
    <property type="molecule type" value="Transcribed_RNA"/>
</dbReference>
<organism evidence="1">
    <name type="scientific">Odontella aurita</name>
    <dbReference type="NCBI Taxonomy" id="265563"/>
    <lineage>
        <taxon>Eukaryota</taxon>
        <taxon>Sar</taxon>
        <taxon>Stramenopiles</taxon>
        <taxon>Ochrophyta</taxon>
        <taxon>Bacillariophyta</taxon>
        <taxon>Mediophyceae</taxon>
        <taxon>Biddulphiophycidae</taxon>
        <taxon>Eupodiscales</taxon>
        <taxon>Odontellaceae</taxon>
        <taxon>Odontella</taxon>
    </lineage>
</organism>
<sequence>MLVGPLIRLSFLSRAIRFGGPSNLALEPALKMSDEAADADGGSFPAEQVDALRSKVSDLGTDLPASSSIPSVETGNRADIVTNVRLLGIFPTAQWQSDPTIPDFVSDCHNYRIGYYNVAECDVTDAAGTTTRLVLVINAGDGDCNTGYWGGAFESEGRHSVVARFESVGDTETAVEEESGGISGFVTYAEGEGDIGENERVLQFPQFKDPEEEDMEGVEYFSGLFPGTCRTQLEKIMGVLMGRLMQGREWRALPKSLRDYGNVI</sequence>
<accession>A0A7S4JD07</accession>